<keyword evidence="1" id="KW-0677">Repeat</keyword>
<feature type="coiled-coil region" evidence="6">
    <location>
        <begin position="6"/>
        <end position="33"/>
    </location>
</feature>
<dbReference type="PANTHER" id="PTHR46423">
    <property type="entry name" value="RNA POLYMERASE II-ASSOCIATED PROTEIN 3"/>
    <property type="match status" value="1"/>
</dbReference>
<evidence type="ECO:0000256" key="6">
    <source>
        <dbReference type="SAM" id="Coils"/>
    </source>
</evidence>
<feature type="repeat" description="TPR" evidence="5">
    <location>
        <begin position="129"/>
        <end position="162"/>
    </location>
</feature>
<evidence type="ECO:0000256" key="1">
    <source>
        <dbReference type="ARBA" id="ARBA00022737"/>
    </source>
</evidence>
<dbReference type="Ensembl" id="ENSSFOT00015073551.1">
    <property type="protein sequence ID" value="ENSSFOP00015040029.1"/>
    <property type="gene ID" value="ENSSFOG00015030819.1"/>
</dbReference>
<evidence type="ECO:0000256" key="7">
    <source>
        <dbReference type="SAM" id="MobiDB-lite"/>
    </source>
</evidence>
<reference evidence="9" key="2">
    <citation type="submission" date="2025-08" db="UniProtKB">
        <authorList>
            <consortium name="Ensembl"/>
        </authorList>
    </citation>
    <scope>IDENTIFICATION</scope>
</reference>
<keyword evidence="2 5" id="KW-0802">TPR repeat</keyword>
<proteinExistence type="inferred from homology"/>
<evidence type="ECO:0000259" key="8">
    <source>
        <dbReference type="Pfam" id="PF13877"/>
    </source>
</evidence>
<reference evidence="9" key="3">
    <citation type="submission" date="2025-09" db="UniProtKB">
        <authorList>
            <consortium name="Ensembl"/>
        </authorList>
    </citation>
    <scope>IDENTIFICATION</scope>
</reference>
<dbReference type="Pfam" id="PF07719">
    <property type="entry name" value="TPR_2"/>
    <property type="match status" value="1"/>
</dbReference>
<sequence length="533" mass="61473">MSVSKAAELQLQMRQNAEELHDFMRELESWEDDMRRRDEQLRAAGDGQNQNLPPVRNKEYRKKKVKSNVTTAAKSKPKKESRIKSYDYQSWEKFDVDKALEMMDKECSPPDSNDSDSEDSGIPVDRDRALAEKEKGNHLFKEGKYDDAIECYTTGMNADPYNPVLPTNRATSESDCNLAIALDRNYTKAYARRGAARFALKKFESALEDYEMVLKLDPDNCEAQNEVKNINMVWVQAYCLHYWLPVTVFQGNAYFKEGKYEAAIECYTKGMEADRSNVLLPANRAMAYLKLERYKEAEEDCSKAIALDSSYSKAFARRGTARISLGKLREAKEDFEQVLKLDPGNKQAMNELKKITSSGSMSQRRTVQPIDKPLHLRSTRPMRRMDIEEVGGQLCTSEKSEMKASSLLQMVSVPPLPSNSFQLEADLRKLKNHPDTMYKYLKQMEPNLYLKIFQNSLEPEILNQLLRIFQSFYIKYEDPSVLLDILKNLSHVRRFDMAIMFMSEAEKKVVQEIFEYLHQAGFQDAALKKTYGI</sequence>
<feature type="repeat" description="TPR" evidence="5">
    <location>
        <begin position="187"/>
        <end position="220"/>
    </location>
</feature>
<keyword evidence="10" id="KW-1185">Reference proteome</keyword>
<reference evidence="9 10" key="1">
    <citation type="submission" date="2019-04" db="EMBL/GenBank/DDBJ databases">
        <authorList>
            <consortium name="Wellcome Sanger Institute Data Sharing"/>
        </authorList>
    </citation>
    <scope>NUCLEOTIDE SEQUENCE [LARGE SCALE GENOMIC DNA]</scope>
</reference>
<accession>A0A8C9SZI7</accession>
<dbReference type="Gene3D" id="1.25.40.10">
    <property type="entry name" value="Tetratricopeptide repeat domain"/>
    <property type="match status" value="2"/>
</dbReference>
<name>A0A8C9SZI7_SCLFO</name>
<keyword evidence="6" id="KW-0175">Coiled coil</keyword>
<dbReference type="PROSITE" id="PS50005">
    <property type="entry name" value="TPR"/>
    <property type="match status" value="4"/>
</dbReference>
<dbReference type="Pfam" id="PF00515">
    <property type="entry name" value="TPR_1"/>
    <property type="match status" value="2"/>
</dbReference>
<evidence type="ECO:0000313" key="10">
    <source>
        <dbReference type="Proteomes" id="UP000694397"/>
    </source>
</evidence>
<feature type="repeat" description="TPR" evidence="5">
    <location>
        <begin position="312"/>
        <end position="345"/>
    </location>
</feature>
<evidence type="ECO:0000256" key="4">
    <source>
        <dbReference type="ARBA" id="ARBA00040133"/>
    </source>
</evidence>
<dbReference type="Pfam" id="PF13877">
    <property type="entry name" value="RPAP3_C"/>
    <property type="match status" value="1"/>
</dbReference>
<protein>
    <recommendedName>
        <fullName evidence="4">RNA polymerase II-associated protein 3</fullName>
    </recommendedName>
</protein>
<evidence type="ECO:0000256" key="5">
    <source>
        <dbReference type="PROSITE-ProRule" id="PRU00339"/>
    </source>
</evidence>
<evidence type="ECO:0000256" key="3">
    <source>
        <dbReference type="ARBA" id="ARBA00038275"/>
    </source>
</evidence>
<evidence type="ECO:0000256" key="2">
    <source>
        <dbReference type="ARBA" id="ARBA00022803"/>
    </source>
</evidence>
<feature type="domain" description="RNA-polymerase II-associated protein 3-like C-terminal" evidence="8">
    <location>
        <begin position="417"/>
        <end position="507"/>
    </location>
</feature>
<organism evidence="9 10">
    <name type="scientific">Scleropages formosus</name>
    <name type="common">Asian bonytongue</name>
    <name type="synonym">Osteoglossum formosum</name>
    <dbReference type="NCBI Taxonomy" id="113540"/>
    <lineage>
        <taxon>Eukaryota</taxon>
        <taxon>Metazoa</taxon>
        <taxon>Chordata</taxon>
        <taxon>Craniata</taxon>
        <taxon>Vertebrata</taxon>
        <taxon>Euteleostomi</taxon>
        <taxon>Actinopterygii</taxon>
        <taxon>Neopterygii</taxon>
        <taxon>Teleostei</taxon>
        <taxon>Osteoglossocephala</taxon>
        <taxon>Osteoglossomorpha</taxon>
        <taxon>Osteoglossiformes</taxon>
        <taxon>Osteoglossidae</taxon>
        <taxon>Scleropages</taxon>
    </lineage>
</organism>
<dbReference type="SUPFAM" id="SSF48452">
    <property type="entry name" value="TPR-like"/>
    <property type="match status" value="2"/>
</dbReference>
<comment type="similarity">
    <text evidence="3">Belongs to the RPAP3 family.</text>
</comment>
<dbReference type="GO" id="GO:0101031">
    <property type="term" value="C:protein folding chaperone complex"/>
    <property type="evidence" value="ECO:0007669"/>
    <property type="project" value="TreeGrafter"/>
</dbReference>
<dbReference type="PANTHER" id="PTHR46423:SF1">
    <property type="entry name" value="RNA POLYMERASE II-ASSOCIATED PROTEIN 3"/>
    <property type="match status" value="1"/>
</dbReference>
<feature type="repeat" description="TPR" evidence="5">
    <location>
        <begin position="244"/>
        <end position="277"/>
    </location>
</feature>
<dbReference type="InterPro" id="IPR025986">
    <property type="entry name" value="RPAP3-like_C"/>
</dbReference>
<feature type="region of interest" description="Disordered" evidence="7">
    <location>
        <begin position="104"/>
        <end position="123"/>
    </location>
</feature>
<evidence type="ECO:0000313" key="9">
    <source>
        <dbReference type="Ensembl" id="ENSSFOP00015040029.1"/>
    </source>
</evidence>
<dbReference type="InterPro" id="IPR019734">
    <property type="entry name" value="TPR_rpt"/>
</dbReference>
<dbReference type="Proteomes" id="UP000694397">
    <property type="component" value="Chromosome 5"/>
</dbReference>
<dbReference type="InterPro" id="IPR011990">
    <property type="entry name" value="TPR-like_helical_dom_sf"/>
</dbReference>
<gene>
    <name evidence="9" type="primary">RPAP3</name>
    <name evidence="9" type="synonym">LOC108942549</name>
</gene>
<dbReference type="InterPro" id="IPR051966">
    <property type="entry name" value="RPAP3"/>
</dbReference>
<dbReference type="AlphaFoldDB" id="A0A8C9SZI7"/>
<dbReference type="Pfam" id="PF13181">
    <property type="entry name" value="TPR_8"/>
    <property type="match status" value="1"/>
</dbReference>
<dbReference type="InterPro" id="IPR013105">
    <property type="entry name" value="TPR_2"/>
</dbReference>
<dbReference type="GeneTree" id="ENSGT00940000156749"/>
<dbReference type="SMART" id="SM00028">
    <property type="entry name" value="TPR"/>
    <property type="match status" value="5"/>
</dbReference>
<dbReference type="PROSITE" id="PS50293">
    <property type="entry name" value="TPR_REGION"/>
    <property type="match status" value="2"/>
</dbReference>
<feature type="region of interest" description="Disordered" evidence="7">
    <location>
        <begin position="35"/>
        <end position="82"/>
    </location>
</feature>